<feature type="region of interest" description="Disordered" evidence="1">
    <location>
        <begin position="127"/>
        <end position="147"/>
    </location>
</feature>
<reference evidence="3" key="1">
    <citation type="submission" date="2022-10" db="EMBL/GenBank/DDBJ databases">
        <title>Genome assembly of Pristionchus species.</title>
        <authorList>
            <person name="Yoshida K."/>
            <person name="Sommer R.J."/>
        </authorList>
    </citation>
    <scope>NUCLEOTIDE SEQUENCE [LARGE SCALE GENOMIC DNA]</scope>
    <source>
        <strain evidence="3">RS5460</strain>
    </source>
</reference>
<proteinExistence type="predicted"/>
<evidence type="ECO:0000313" key="3">
    <source>
        <dbReference type="Proteomes" id="UP001328107"/>
    </source>
</evidence>
<accession>A0AAN4YX82</accession>
<protein>
    <submittedName>
        <fullName evidence="2">Uncharacterized protein</fullName>
    </submittedName>
</protein>
<feature type="non-terminal residue" evidence="2">
    <location>
        <position position="1"/>
    </location>
</feature>
<evidence type="ECO:0000313" key="2">
    <source>
        <dbReference type="EMBL" id="GMR30158.1"/>
    </source>
</evidence>
<dbReference type="Proteomes" id="UP001328107">
    <property type="component" value="Unassembled WGS sequence"/>
</dbReference>
<feature type="non-terminal residue" evidence="2">
    <location>
        <position position="436"/>
    </location>
</feature>
<evidence type="ECO:0000256" key="1">
    <source>
        <dbReference type="SAM" id="MobiDB-lite"/>
    </source>
</evidence>
<name>A0AAN4YX82_9BILA</name>
<keyword evidence="3" id="KW-1185">Reference proteome</keyword>
<feature type="compositionally biased region" description="Gly residues" evidence="1">
    <location>
        <begin position="132"/>
        <end position="143"/>
    </location>
</feature>
<organism evidence="2 3">
    <name type="scientific">Pristionchus mayeri</name>
    <dbReference type="NCBI Taxonomy" id="1317129"/>
    <lineage>
        <taxon>Eukaryota</taxon>
        <taxon>Metazoa</taxon>
        <taxon>Ecdysozoa</taxon>
        <taxon>Nematoda</taxon>
        <taxon>Chromadorea</taxon>
        <taxon>Rhabditida</taxon>
        <taxon>Rhabditina</taxon>
        <taxon>Diplogasteromorpha</taxon>
        <taxon>Diplogasteroidea</taxon>
        <taxon>Neodiplogasteridae</taxon>
        <taxon>Pristionchus</taxon>
    </lineage>
</organism>
<dbReference type="AlphaFoldDB" id="A0AAN4YX82"/>
<gene>
    <name evidence="2" type="ORF">PMAYCL1PPCAC_00353</name>
</gene>
<sequence length="436" mass="45085">QRVQSTLQNEWGWTGGGILLQGSIKISVTSVLKRERERVHNRGREIGATGEFRSRRLGLLLELDQVLHSVVHLLDGLELGQTKTSLVGDVVNAALGVGVLAVDSTDLELESVADGLEVGLGRDLGQTDVDGGAHGGSQVGGAEGQPAETLVSGEGSLGLDCLDSLDEALEHLSDVSAVLHGDDAEVVLLIAPHEEGLVFVVEDTASLGPVAAGVGVLEEAVALLEEEVVSDQLVLHLLGHAVKGVATNLELSVLNVVEDLLDLALHLEVVGLGEAGVEGVSLEGATATDAGRVDELACKVEVRKEVGLALSEVGGGLLLVGAESVVVYLDQGVEEGLEEGVGLGVRRVDSDSRVEVGDSGLDDVQEGGSQLGLLVLELVHHRLGEVLLQQRVAFRGGLQLGIAVLDLLDGCGVDGHGCGLVLVLERRSATAKQGKS</sequence>
<dbReference type="EMBL" id="BTRK01000001">
    <property type="protein sequence ID" value="GMR30158.1"/>
    <property type="molecule type" value="Genomic_DNA"/>
</dbReference>
<comment type="caution">
    <text evidence="2">The sequence shown here is derived from an EMBL/GenBank/DDBJ whole genome shotgun (WGS) entry which is preliminary data.</text>
</comment>